<dbReference type="InterPro" id="IPR012338">
    <property type="entry name" value="Beta-lactam/transpept-like"/>
</dbReference>
<dbReference type="Gene3D" id="3.40.710.10">
    <property type="entry name" value="DD-peptidase/beta-lactamase superfamily"/>
    <property type="match status" value="1"/>
</dbReference>
<keyword evidence="5" id="KW-1185">Reference proteome</keyword>
<dbReference type="OrthoDB" id="9793489at2"/>
<dbReference type="GO" id="GO:0016020">
    <property type="term" value="C:membrane"/>
    <property type="evidence" value="ECO:0007669"/>
    <property type="project" value="UniProtKB-SubCell"/>
</dbReference>
<dbReference type="InterPro" id="IPR001466">
    <property type="entry name" value="Beta-lactam-related"/>
</dbReference>
<dbReference type="PANTHER" id="PTHR46825:SF11">
    <property type="entry name" value="PENICILLIN-BINDING PROTEIN 4"/>
    <property type="match status" value="1"/>
</dbReference>
<evidence type="ECO:0000313" key="4">
    <source>
        <dbReference type="EMBL" id="ADQ17234.1"/>
    </source>
</evidence>
<comment type="subcellular location">
    <subcellularLocation>
        <location evidence="1">Membrane</location>
    </subcellularLocation>
</comment>
<feature type="domain" description="Beta-lactamase-related" evidence="3">
    <location>
        <begin position="31"/>
        <end position="346"/>
    </location>
</feature>
<dbReference type="SUPFAM" id="SSF56601">
    <property type="entry name" value="beta-lactamase/transpeptidase-like"/>
    <property type="match status" value="1"/>
</dbReference>
<dbReference type="eggNOG" id="COG1680">
    <property type="taxonomic scope" value="Bacteria"/>
</dbReference>
<dbReference type="HOGENOM" id="CLU_020027_0_4_10"/>
<evidence type="ECO:0000256" key="1">
    <source>
        <dbReference type="ARBA" id="ARBA00004370"/>
    </source>
</evidence>
<accession>E4RXJ9</accession>
<sequence length="453" mass="51725">MNFRIIYLILFSAQAVCGQGKIDSLLSSIYAKGRINGNVLIAQKGNIIYQKSFGLKKENSGEKLDEDSIFDLASITKQFTAAGIVLLKQQGKLRFDDPVSKYIPELHEYPSVTIRHLLQHTSGLPDYMEHFESSTNRAISNKDIIDFLSRNKQEVRFEPNSRWEYSNTGYAVLAVLIERVSDMTYARFLDQNIFKPLGMRNTIFPGASTSEFKENFAIGHVYSDSLDLWVDPHELDEFAYLKCFQEVVGDGGLRSTAGDLLKWDRALYQLFSEESKKEVFSPVTLNDGSTFPYGFGWDLQNSKEFGNMVSHGGSWAGYITYIERHIDNDITIIVLQNHEDAEMVHKPLRYLIYGLPIPNNKKEIQLTEEQIHRILGVYEIQKGIEFKITYKGGDIYARMTNQPSIRIYPESETTFFIKEFEAILQFEADADGIIHKLVVLQGAHQSVAHKIRP</sequence>
<keyword evidence="2" id="KW-0472">Membrane</keyword>
<dbReference type="Pfam" id="PF00144">
    <property type="entry name" value="Beta-lactamase"/>
    <property type="match status" value="1"/>
</dbReference>
<evidence type="ECO:0000259" key="3">
    <source>
        <dbReference type="Pfam" id="PF00144"/>
    </source>
</evidence>
<dbReference type="PANTHER" id="PTHR46825">
    <property type="entry name" value="D-ALANYL-D-ALANINE-CARBOXYPEPTIDASE/ENDOPEPTIDASE AMPH"/>
    <property type="match status" value="1"/>
</dbReference>
<dbReference type="RefSeq" id="WP_013408283.1">
    <property type="nucleotide sequence ID" value="NC_014655.1"/>
</dbReference>
<dbReference type="STRING" id="649349.Lbys_1523"/>
<organism evidence="4 5">
    <name type="scientific">Leadbetterella byssophila (strain DSM 17132 / JCM 16389 / KACC 11308 / NBRC 106382 / 4M15)</name>
    <dbReference type="NCBI Taxonomy" id="649349"/>
    <lineage>
        <taxon>Bacteria</taxon>
        <taxon>Pseudomonadati</taxon>
        <taxon>Bacteroidota</taxon>
        <taxon>Cytophagia</taxon>
        <taxon>Cytophagales</taxon>
        <taxon>Leadbetterellaceae</taxon>
        <taxon>Leadbetterella</taxon>
    </lineage>
</organism>
<evidence type="ECO:0000313" key="5">
    <source>
        <dbReference type="Proteomes" id="UP000007435"/>
    </source>
</evidence>
<name>E4RXJ9_LEAB4</name>
<reference evidence="4 5" key="2">
    <citation type="journal article" date="2011" name="Stand. Genomic Sci.">
        <title>Complete genome sequence of Leadbetterella byssophila type strain (4M15).</title>
        <authorList>
            <person name="Abt B."/>
            <person name="Teshima H."/>
            <person name="Lucas S."/>
            <person name="Lapidus A."/>
            <person name="Del Rio T.G."/>
            <person name="Nolan M."/>
            <person name="Tice H."/>
            <person name="Cheng J.F."/>
            <person name="Pitluck S."/>
            <person name="Liolios K."/>
            <person name="Pagani I."/>
            <person name="Ivanova N."/>
            <person name="Mavromatis K."/>
            <person name="Pati A."/>
            <person name="Tapia R."/>
            <person name="Han C."/>
            <person name="Goodwin L."/>
            <person name="Chen A."/>
            <person name="Palaniappan K."/>
            <person name="Land M."/>
            <person name="Hauser L."/>
            <person name="Chang Y.J."/>
            <person name="Jeffries C.D."/>
            <person name="Rohde M."/>
            <person name="Goker M."/>
            <person name="Tindall B.J."/>
            <person name="Detter J.C."/>
            <person name="Woyke T."/>
            <person name="Bristow J."/>
            <person name="Eisen J.A."/>
            <person name="Markowitz V."/>
            <person name="Hugenholtz P."/>
            <person name="Klenk H.P."/>
            <person name="Kyrpides N.C."/>
        </authorList>
    </citation>
    <scope>NUCLEOTIDE SEQUENCE [LARGE SCALE GENOMIC DNA]</scope>
    <source>
        <strain evidence="5">DSM 17132 / JCM 16389 / KACC 11308 / NBRC 106382 / 4M15</strain>
    </source>
</reference>
<dbReference type="KEGG" id="lby:Lbys_1523"/>
<dbReference type="EMBL" id="CP002305">
    <property type="protein sequence ID" value="ADQ17234.1"/>
    <property type="molecule type" value="Genomic_DNA"/>
</dbReference>
<dbReference type="InterPro" id="IPR050491">
    <property type="entry name" value="AmpC-like"/>
</dbReference>
<proteinExistence type="predicted"/>
<evidence type="ECO:0000256" key="2">
    <source>
        <dbReference type="ARBA" id="ARBA00023136"/>
    </source>
</evidence>
<reference key="1">
    <citation type="submission" date="2010-11" db="EMBL/GenBank/DDBJ databases">
        <title>The complete genome of Leadbetterella byssophila DSM 17132.</title>
        <authorList>
            <consortium name="US DOE Joint Genome Institute (JGI-PGF)"/>
            <person name="Lucas S."/>
            <person name="Copeland A."/>
            <person name="Lapidus A."/>
            <person name="Glavina del Rio T."/>
            <person name="Dalin E."/>
            <person name="Tice H."/>
            <person name="Bruce D."/>
            <person name="Goodwin L."/>
            <person name="Pitluck S."/>
            <person name="Kyrpides N."/>
            <person name="Mavromatis K."/>
            <person name="Ivanova N."/>
            <person name="Teshima H."/>
            <person name="Brettin T."/>
            <person name="Detter J.C."/>
            <person name="Han C."/>
            <person name="Tapia R."/>
            <person name="Land M."/>
            <person name="Hauser L."/>
            <person name="Markowitz V."/>
            <person name="Cheng J.-F."/>
            <person name="Hugenholtz P."/>
            <person name="Woyke T."/>
            <person name="Wu D."/>
            <person name="Tindall B."/>
            <person name="Pomrenke H.G."/>
            <person name="Brambilla E."/>
            <person name="Klenk H.-P."/>
            <person name="Eisen J.A."/>
        </authorList>
    </citation>
    <scope>NUCLEOTIDE SEQUENCE [LARGE SCALE GENOMIC DNA]</scope>
    <source>
        <strain>DSM 17132</strain>
    </source>
</reference>
<dbReference type="Proteomes" id="UP000007435">
    <property type="component" value="Chromosome"/>
</dbReference>
<dbReference type="AlphaFoldDB" id="E4RXJ9"/>
<gene>
    <name evidence="4" type="ordered locus">Lbys_1523</name>
</gene>
<protein>
    <submittedName>
        <fullName evidence="4">Beta-lactamase</fullName>
    </submittedName>
</protein>